<evidence type="ECO:0000259" key="2">
    <source>
        <dbReference type="Pfam" id="PF00561"/>
    </source>
</evidence>
<reference evidence="3 4" key="1">
    <citation type="submission" date="2017-09" db="EMBL/GenBank/DDBJ databases">
        <title>Large-scale bioinformatics analysis of Bacillus genomes uncovers conserved roles of natural products in bacterial physiology.</title>
        <authorList>
            <consortium name="Agbiome Team Llc"/>
            <person name="Bleich R.M."/>
            <person name="Grubbs K.J."/>
            <person name="Santa Maria K.C."/>
            <person name="Allen S.E."/>
            <person name="Farag S."/>
            <person name="Shank E.A."/>
            <person name="Bowers A."/>
        </authorList>
    </citation>
    <scope>NUCLEOTIDE SEQUENCE [LARGE SCALE GENOMIC DNA]</scope>
    <source>
        <strain evidence="3 4">AFS096845</strain>
    </source>
</reference>
<dbReference type="PANTHER" id="PTHR43798:SF31">
    <property type="entry name" value="AB HYDROLASE SUPERFAMILY PROTEIN YCLE"/>
    <property type="match status" value="1"/>
</dbReference>
<dbReference type="PANTHER" id="PTHR43798">
    <property type="entry name" value="MONOACYLGLYCEROL LIPASE"/>
    <property type="match status" value="1"/>
</dbReference>
<feature type="domain" description="AB hydrolase-1" evidence="2">
    <location>
        <begin position="24"/>
        <end position="129"/>
    </location>
</feature>
<evidence type="ECO:0000313" key="3">
    <source>
        <dbReference type="EMBL" id="PEC21991.1"/>
    </source>
</evidence>
<dbReference type="InterPro" id="IPR029058">
    <property type="entry name" value="AB_hydrolase_fold"/>
</dbReference>
<protein>
    <submittedName>
        <fullName evidence="3">Lipase</fullName>
    </submittedName>
</protein>
<dbReference type="InterPro" id="IPR050266">
    <property type="entry name" value="AB_hydrolase_sf"/>
</dbReference>
<dbReference type="EMBL" id="NVLK01000021">
    <property type="protein sequence ID" value="PEC21991.1"/>
    <property type="molecule type" value="Genomic_DNA"/>
</dbReference>
<accession>A0A2A7HYD4</accession>
<dbReference type="Proteomes" id="UP000220006">
    <property type="component" value="Unassembled WGS sequence"/>
</dbReference>
<keyword evidence="1" id="KW-0378">Hydrolase</keyword>
<name>A0A2A7HYD4_BACCE</name>
<dbReference type="RefSeq" id="WP_097903541.1">
    <property type="nucleotide sequence ID" value="NZ_NVLK01000021.1"/>
</dbReference>
<dbReference type="InterPro" id="IPR000073">
    <property type="entry name" value="AB_hydrolase_1"/>
</dbReference>
<dbReference type="GO" id="GO:0016787">
    <property type="term" value="F:hydrolase activity"/>
    <property type="evidence" value="ECO:0007669"/>
    <property type="project" value="UniProtKB-KW"/>
</dbReference>
<sequence length="282" mass="33219">MKRYFINNEKLNVHITEWGNNDKPIIFCLHGLGSTSLSFIEIAEELKEDYRFISIDAPGHGKTPPFERTEDYEMQNLANWLNEIINELRIEHFYFLSHSWGSFVALFYLLNNPEKVLGSILIDGGYQTKRLKEETLQEEIAHYEKDFDEYVFNNWDEFFKSEKETYTRWSPLLELAVKDLGIEIDNKVCWHARGTTAGNIVRGMHKDETMDIYDELPSNIILLRATVPEIWDEYRGKTACIFRERTGATVKLIPNSTHLLHWDYPKVIVAEIRKYWYIPNAI</sequence>
<dbReference type="Pfam" id="PF00561">
    <property type="entry name" value="Abhydrolase_1"/>
    <property type="match status" value="1"/>
</dbReference>
<evidence type="ECO:0000256" key="1">
    <source>
        <dbReference type="ARBA" id="ARBA00022801"/>
    </source>
</evidence>
<evidence type="ECO:0000313" key="4">
    <source>
        <dbReference type="Proteomes" id="UP000220006"/>
    </source>
</evidence>
<dbReference type="Gene3D" id="3.40.50.1820">
    <property type="entry name" value="alpha/beta hydrolase"/>
    <property type="match status" value="1"/>
</dbReference>
<comment type="caution">
    <text evidence="3">The sequence shown here is derived from an EMBL/GenBank/DDBJ whole genome shotgun (WGS) entry which is preliminary data.</text>
</comment>
<organism evidence="3 4">
    <name type="scientific">Bacillus cereus</name>
    <dbReference type="NCBI Taxonomy" id="1396"/>
    <lineage>
        <taxon>Bacteria</taxon>
        <taxon>Bacillati</taxon>
        <taxon>Bacillota</taxon>
        <taxon>Bacilli</taxon>
        <taxon>Bacillales</taxon>
        <taxon>Bacillaceae</taxon>
        <taxon>Bacillus</taxon>
        <taxon>Bacillus cereus group</taxon>
    </lineage>
</organism>
<dbReference type="AlphaFoldDB" id="A0A2A7HYD4"/>
<proteinExistence type="predicted"/>
<dbReference type="GO" id="GO:0016020">
    <property type="term" value="C:membrane"/>
    <property type="evidence" value="ECO:0007669"/>
    <property type="project" value="TreeGrafter"/>
</dbReference>
<dbReference type="SUPFAM" id="SSF53474">
    <property type="entry name" value="alpha/beta-Hydrolases"/>
    <property type="match status" value="1"/>
</dbReference>
<gene>
    <name evidence="3" type="ORF">COM96_09210</name>
</gene>